<proteinExistence type="predicted"/>
<name>A0A9W7FFA0_9STRA</name>
<feature type="compositionally biased region" description="Polar residues" evidence="1">
    <location>
        <begin position="420"/>
        <end position="453"/>
    </location>
</feature>
<evidence type="ECO:0000256" key="1">
    <source>
        <dbReference type="SAM" id="MobiDB-lite"/>
    </source>
</evidence>
<comment type="caution">
    <text evidence="2">The sequence shown here is derived from an EMBL/GenBank/DDBJ whole genome shotgun (WGS) entry which is preliminary data.</text>
</comment>
<feature type="non-terminal residue" evidence="2">
    <location>
        <position position="453"/>
    </location>
</feature>
<dbReference type="SUPFAM" id="SSF48371">
    <property type="entry name" value="ARM repeat"/>
    <property type="match status" value="1"/>
</dbReference>
<feature type="region of interest" description="Disordered" evidence="1">
    <location>
        <begin position="291"/>
        <end position="312"/>
    </location>
</feature>
<dbReference type="AlphaFoldDB" id="A0A9W7FFA0"/>
<protein>
    <submittedName>
        <fullName evidence="2">Uncharacterized protein</fullName>
    </submittedName>
</protein>
<dbReference type="Gene3D" id="1.25.10.10">
    <property type="entry name" value="Leucine-rich Repeat Variant"/>
    <property type="match status" value="1"/>
</dbReference>
<accession>A0A9W7FFA0</accession>
<dbReference type="InterPro" id="IPR016024">
    <property type="entry name" value="ARM-type_fold"/>
</dbReference>
<evidence type="ECO:0000313" key="3">
    <source>
        <dbReference type="Proteomes" id="UP001165082"/>
    </source>
</evidence>
<dbReference type="Proteomes" id="UP001165082">
    <property type="component" value="Unassembled WGS sequence"/>
</dbReference>
<dbReference type="OrthoDB" id="199639at2759"/>
<evidence type="ECO:0000313" key="2">
    <source>
        <dbReference type="EMBL" id="GMI11024.1"/>
    </source>
</evidence>
<reference evidence="2" key="1">
    <citation type="submission" date="2022-07" db="EMBL/GenBank/DDBJ databases">
        <title>Genome analysis of Parmales, a sister group of diatoms, reveals the evolutionary specialization of diatoms from phago-mixotrophs to photoautotrophs.</title>
        <authorList>
            <person name="Ban H."/>
            <person name="Sato S."/>
            <person name="Yoshikawa S."/>
            <person name="Kazumasa Y."/>
            <person name="Nakamura Y."/>
            <person name="Ichinomiya M."/>
            <person name="Saitoh K."/>
            <person name="Sato N."/>
            <person name="Blanc-Mathieu R."/>
            <person name="Endo H."/>
            <person name="Kuwata A."/>
            <person name="Ogata H."/>
        </authorList>
    </citation>
    <scope>NUCLEOTIDE SEQUENCE</scope>
</reference>
<feature type="region of interest" description="Disordered" evidence="1">
    <location>
        <begin position="411"/>
        <end position="453"/>
    </location>
</feature>
<gene>
    <name evidence="2" type="ORF">TrRE_jg10393</name>
</gene>
<sequence length="453" mass="50957">DEAELAQFPDSHDNHHPTNVKVKVHRIEGSRIYYRVDPGVEKVMHRFLPGAILMKLYPEEAEWRAVGMHVGKAEEVEGKPLMWCHQGFLLTSALQRMRKDTSAREGQVLSEDIEEKVQPVNYRKMQMQAAKRDLDILIPAFKGRANLEHVIERLGEIDGARSRDLLLNAETTGIEAGANEAIVKALKSFAVFGKANPHGQKWGCACVVNMAKNSSNRKKMEKEGVLEAVPSLLDNSKSVMCDAKCQASVIGAITELARKPNFGARRALVDRKVHIAILDARTRFEEQRQALVAEENKSRDDDDTTDFYKDNKDDDEVEHKKFTHEEIDLLLEACGECMEVLSFNIPDNTWHQALSSRKFEIDWNLIASAYRLDLFAKPNSPEERRTTSIATQARKFKKNVAASKVASMRAEYSLHRPGRNSRSASPDSIGSRSSLGSKNSFHSMLSGESKSRK</sequence>
<keyword evidence="3" id="KW-1185">Reference proteome</keyword>
<organism evidence="2 3">
    <name type="scientific">Triparma retinervis</name>
    <dbReference type="NCBI Taxonomy" id="2557542"/>
    <lineage>
        <taxon>Eukaryota</taxon>
        <taxon>Sar</taxon>
        <taxon>Stramenopiles</taxon>
        <taxon>Ochrophyta</taxon>
        <taxon>Bolidophyceae</taxon>
        <taxon>Parmales</taxon>
        <taxon>Triparmaceae</taxon>
        <taxon>Triparma</taxon>
    </lineage>
</organism>
<dbReference type="EMBL" id="BRXZ01000400">
    <property type="protein sequence ID" value="GMI11024.1"/>
    <property type="molecule type" value="Genomic_DNA"/>
</dbReference>
<dbReference type="InterPro" id="IPR011989">
    <property type="entry name" value="ARM-like"/>
</dbReference>